<reference evidence="2 3" key="1">
    <citation type="journal article" date="2018" name="Mol. Ecol.">
        <title>The obligate alkalophilic soda-lake fungus Sodiomyces alkalinus has shifted to a protein diet.</title>
        <authorList>
            <person name="Grum-Grzhimaylo A.A."/>
            <person name="Falkoski D.L."/>
            <person name="van den Heuvel J."/>
            <person name="Valero-Jimenez C.A."/>
            <person name="Min B."/>
            <person name="Choi I.G."/>
            <person name="Lipzen A."/>
            <person name="Daum C.G."/>
            <person name="Aanen D.K."/>
            <person name="Tsang A."/>
            <person name="Henrissat B."/>
            <person name="Bilanenko E.N."/>
            <person name="de Vries R.P."/>
            <person name="van Kan J.A.L."/>
            <person name="Grigoriev I.V."/>
            <person name="Debets A.J.M."/>
        </authorList>
    </citation>
    <scope>NUCLEOTIDE SEQUENCE [LARGE SCALE GENOMIC DNA]</scope>
    <source>
        <strain evidence="2 3">F11</strain>
    </source>
</reference>
<feature type="region of interest" description="Disordered" evidence="1">
    <location>
        <begin position="59"/>
        <end position="85"/>
    </location>
</feature>
<dbReference type="AlphaFoldDB" id="A0A3N2PYR2"/>
<evidence type="ECO:0000256" key="1">
    <source>
        <dbReference type="SAM" id="MobiDB-lite"/>
    </source>
</evidence>
<organism evidence="2 3">
    <name type="scientific">Sodiomyces alkalinus (strain CBS 110278 / VKM F-3762 / F11)</name>
    <name type="common">Alkaliphilic filamentous fungus</name>
    <dbReference type="NCBI Taxonomy" id="1314773"/>
    <lineage>
        <taxon>Eukaryota</taxon>
        <taxon>Fungi</taxon>
        <taxon>Dikarya</taxon>
        <taxon>Ascomycota</taxon>
        <taxon>Pezizomycotina</taxon>
        <taxon>Sordariomycetes</taxon>
        <taxon>Hypocreomycetidae</taxon>
        <taxon>Glomerellales</taxon>
        <taxon>Plectosphaerellaceae</taxon>
        <taxon>Sodiomyces</taxon>
    </lineage>
</organism>
<feature type="compositionally biased region" description="Acidic residues" evidence="1">
    <location>
        <begin position="70"/>
        <end position="82"/>
    </location>
</feature>
<keyword evidence="3" id="KW-1185">Reference proteome</keyword>
<dbReference type="GeneID" id="39580020"/>
<dbReference type="EMBL" id="ML119053">
    <property type="protein sequence ID" value="ROT39673.1"/>
    <property type="molecule type" value="Genomic_DNA"/>
</dbReference>
<sequence>MEPLDRTRLAKSGNIYLESLHVHRCRLIYAARDDIALGVQVAAVCLPDYHQQGPKSMLFALHNNNNNNNNDDDDDDDDDEPKEETLATYEVTLRASFELILRTKLRRHFKESSRSGDPGCHDCDPMVDGYTSLPKISSSRVRKSPTPFDQKKRQTFNRRGTIYAMH</sequence>
<dbReference type="Proteomes" id="UP000272025">
    <property type="component" value="Unassembled WGS sequence"/>
</dbReference>
<evidence type="ECO:0000313" key="2">
    <source>
        <dbReference type="EMBL" id="ROT39673.1"/>
    </source>
</evidence>
<name>A0A3N2PYR2_SODAK</name>
<protein>
    <submittedName>
        <fullName evidence="2">Uncharacterized protein</fullName>
    </submittedName>
</protein>
<accession>A0A3N2PYR2</accession>
<dbReference type="RefSeq" id="XP_028467479.1">
    <property type="nucleotide sequence ID" value="XM_028611542.1"/>
</dbReference>
<proteinExistence type="predicted"/>
<gene>
    <name evidence="2" type="ORF">SODALDRAFT_331777</name>
</gene>
<evidence type="ECO:0000313" key="3">
    <source>
        <dbReference type="Proteomes" id="UP000272025"/>
    </source>
</evidence>